<evidence type="ECO:0000313" key="1">
    <source>
        <dbReference type="Proteomes" id="UP000887578"/>
    </source>
</evidence>
<dbReference type="Proteomes" id="UP000887578">
    <property type="component" value="Unplaced"/>
</dbReference>
<proteinExistence type="predicted"/>
<evidence type="ECO:0000313" key="2">
    <source>
        <dbReference type="WBParaSite" id="PDA_v2.g14885.t1"/>
    </source>
</evidence>
<keyword evidence="1" id="KW-1185">Reference proteome</keyword>
<sequence length="254" mass="29921">MIYFKTDKMDVQEFALKETFIYYFIMNLKPEHLIKLYQCCKFFYARFCRNSIRHLVIVDDNGAEILNATKTTIRASNTALKKLADFWISDSFTSRARFNVKITLPTFSRCIIKKLELCDYIKQNEFLMLTKAGTIEELKITSVFAENGGFIPIEDIVIEVPYAKSIEFSAHFTEESHEALLSVNHNVKFTKFILRLRNPVYIFNIDKFEEFIRKNAETDCHVRIKFESYFPPSMTNVLISLEKSYNDTLKQLWK</sequence>
<organism evidence="1 2">
    <name type="scientific">Panagrolaimus davidi</name>
    <dbReference type="NCBI Taxonomy" id="227884"/>
    <lineage>
        <taxon>Eukaryota</taxon>
        <taxon>Metazoa</taxon>
        <taxon>Ecdysozoa</taxon>
        <taxon>Nematoda</taxon>
        <taxon>Chromadorea</taxon>
        <taxon>Rhabditida</taxon>
        <taxon>Tylenchina</taxon>
        <taxon>Panagrolaimomorpha</taxon>
        <taxon>Panagrolaimoidea</taxon>
        <taxon>Panagrolaimidae</taxon>
        <taxon>Panagrolaimus</taxon>
    </lineage>
</organism>
<protein>
    <submittedName>
        <fullName evidence="2">Uncharacterized protein</fullName>
    </submittedName>
</protein>
<dbReference type="AlphaFoldDB" id="A0A914PGZ5"/>
<reference evidence="2" key="1">
    <citation type="submission" date="2022-11" db="UniProtKB">
        <authorList>
            <consortium name="WormBaseParasite"/>
        </authorList>
    </citation>
    <scope>IDENTIFICATION</scope>
</reference>
<accession>A0A914PGZ5</accession>
<dbReference type="WBParaSite" id="PDA_v2.g14885.t1">
    <property type="protein sequence ID" value="PDA_v2.g14885.t1"/>
    <property type="gene ID" value="PDA_v2.g14885"/>
</dbReference>
<name>A0A914PGZ5_9BILA</name>